<feature type="active site" evidence="10">
    <location>
        <position position="266"/>
    </location>
</feature>
<dbReference type="Pfam" id="PF00589">
    <property type="entry name" value="Phage_integrase"/>
    <property type="match status" value="1"/>
</dbReference>
<dbReference type="InterPro" id="IPR011010">
    <property type="entry name" value="DNA_brk_join_enz"/>
</dbReference>
<feature type="active site" evidence="10">
    <location>
        <position position="194"/>
    </location>
</feature>
<keyword evidence="9 10" id="KW-0131">Cell cycle</keyword>
<dbReference type="SUPFAM" id="SSF56349">
    <property type="entry name" value="DNA breaking-rejoining enzymes"/>
    <property type="match status" value="1"/>
</dbReference>
<feature type="active site" evidence="10">
    <location>
        <position position="289"/>
    </location>
</feature>
<evidence type="ECO:0000256" key="4">
    <source>
        <dbReference type="ARBA" id="ARBA00022618"/>
    </source>
</evidence>
<dbReference type="InterPro" id="IPR010998">
    <property type="entry name" value="Integrase_recombinase_N"/>
</dbReference>
<evidence type="ECO:0000256" key="10">
    <source>
        <dbReference type="HAMAP-Rule" id="MF_01808"/>
    </source>
</evidence>
<sequence length="336" mass="37723">MNTTKRIESEHGRDAAERRSPSVLFPAKLASRWLDGLIAERGLSRNTVAAYRQDLDALRDFLEELETPLSRLRDEDVALFVAWLRQRGDATRTLARRISSLRNFLAWCVDRGDLPANPAELVDTPKLPALLPEVLTQDEILRLLNAPDPTGKLGLRDRAMLELLYAAGMRVSELIELQPLDLDLQRGVVKIFGKGSKERLVPLHDAAVMRMADYLRDVRPLFTPVEDKVFLNRSGTGLSRQGVWKLVKRYALEAGIRKAISPHTFRHSFATHLLEGGADLRSVQILLGHADMNATELYTHVQSERLLQIHRKYHPRSQRPDAPEDGASATSAADPA</sequence>
<evidence type="ECO:0000256" key="2">
    <source>
        <dbReference type="ARBA" id="ARBA00010450"/>
    </source>
</evidence>
<dbReference type="GO" id="GO:0005737">
    <property type="term" value="C:cytoplasm"/>
    <property type="evidence" value="ECO:0007669"/>
    <property type="project" value="UniProtKB-SubCell"/>
</dbReference>
<dbReference type="HAMAP" id="MF_01808">
    <property type="entry name" value="Recomb_XerC_XerD"/>
    <property type="match status" value="1"/>
</dbReference>
<evidence type="ECO:0000256" key="9">
    <source>
        <dbReference type="ARBA" id="ARBA00023306"/>
    </source>
</evidence>
<dbReference type="NCBIfam" id="NF001399">
    <property type="entry name" value="PRK00283.1"/>
    <property type="match status" value="1"/>
</dbReference>
<evidence type="ECO:0000256" key="5">
    <source>
        <dbReference type="ARBA" id="ARBA00022829"/>
    </source>
</evidence>
<feature type="active site" description="O-(3'-phospho-DNA)-tyrosine intermediate" evidence="10">
    <location>
        <position position="298"/>
    </location>
</feature>
<dbReference type="PANTHER" id="PTHR30349">
    <property type="entry name" value="PHAGE INTEGRASE-RELATED"/>
    <property type="match status" value="1"/>
</dbReference>
<dbReference type="InterPro" id="IPR004107">
    <property type="entry name" value="Integrase_SAM-like_N"/>
</dbReference>
<dbReference type="InterPro" id="IPR011932">
    <property type="entry name" value="Recomb_XerD"/>
</dbReference>
<evidence type="ECO:0000259" key="12">
    <source>
        <dbReference type="PROSITE" id="PS51898"/>
    </source>
</evidence>
<dbReference type="InterPro" id="IPR050090">
    <property type="entry name" value="Tyrosine_recombinase_XerCD"/>
</dbReference>
<dbReference type="InterPro" id="IPR044068">
    <property type="entry name" value="CB"/>
</dbReference>
<feature type="active site" evidence="10">
    <location>
        <position position="263"/>
    </location>
</feature>
<dbReference type="GO" id="GO:0007059">
    <property type="term" value="P:chromosome segregation"/>
    <property type="evidence" value="ECO:0007669"/>
    <property type="project" value="UniProtKB-UniRule"/>
</dbReference>
<dbReference type="GO" id="GO:0006313">
    <property type="term" value="P:DNA transposition"/>
    <property type="evidence" value="ECO:0007669"/>
    <property type="project" value="UniProtKB-UniRule"/>
</dbReference>
<reference evidence="14" key="2">
    <citation type="submission" date="2021-04" db="EMBL/GenBank/DDBJ databases">
        <authorList>
            <person name="Gilroy R."/>
        </authorList>
    </citation>
    <scope>NUCLEOTIDE SEQUENCE</scope>
    <source>
        <strain evidence="14">ChiSxjej5B17-1746</strain>
    </source>
</reference>
<evidence type="ECO:0000313" key="14">
    <source>
        <dbReference type="EMBL" id="HIW79608.1"/>
    </source>
</evidence>
<dbReference type="InterPro" id="IPR023009">
    <property type="entry name" value="Tyrosine_recombinase_XerC/XerD"/>
</dbReference>
<feature type="active site" evidence="10">
    <location>
        <position position="170"/>
    </location>
</feature>
<organism evidence="14 15">
    <name type="scientific">Candidatus Bilophila faecipullorum</name>
    <dbReference type="NCBI Taxonomy" id="2838482"/>
    <lineage>
        <taxon>Bacteria</taxon>
        <taxon>Pseudomonadati</taxon>
        <taxon>Thermodesulfobacteriota</taxon>
        <taxon>Desulfovibrionia</taxon>
        <taxon>Desulfovibrionales</taxon>
        <taxon>Desulfovibrionaceae</taxon>
        <taxon>Bilophila</taxon>
    </lineage>
</organism>
<keyword evidence="3 10" id="KW-0963">Cytoplasm</keyword>
<dbReference type="NCBIfam" id="TIGR02225">
    <property type="entry name" value="recomb_XerD"/>
    <property type="match status" value="1"/>
</dbReference>
<dbReference type="AlphaFoldDB" id="A0A9D1R171"/>
<dbReference type="PANTHER" id="PTHR30349:SF81">
    <property type="entry name" value="TYROSINE RECOMBINASE XERC"/>
    <property type="match status" value="1"/>
</dbReference>
<keyword evidence="7 10" id="KW-0238">DNA-binding</keyword>
<evidence type="ECO:0000256" key="8">
    <source>
        <dbReference type="ARBA" id="ARBA00023172"/>
    </source>
</evidence>
<proteinExistence type="inferred from homology"/>
<gene>
    <name evidence="14" type="primary">xerD</name>
    <name evidence="10" type="synonym">xerC</name>
    <name evidence="14" type="ORF">H9874_10775</name>
</gene>
<dbReference type="GO" id="GO:0009037">
    <property type="term" value="F:tyrosine-based site-specific recombinase activity"/>
    <property type="evidence" value="ECO:0007669"/>
    <property type="project" value="UniProtKB-UniRule"/>
</dbReference>
<feature type="domain" description="Core-binding (CB)" evidence="13">
    <location>
        <begin position="24"/>
        <end position="109"/>
    </location>
</feature>
<keyword evidence="6 10" id="KW-0229">DNA integration</keyword>
<comment type="caution">
    <text evidence="14">The sequence shown here is derived from an EMBL/GenBank/DDBJ whole genome shotgun (WGS) entry which is preliminary data.</text>
</comment>
<dbReference type="EMBL" id="DXGI01000401">
    <property type="protein sequence ID" value="HIW79608.1"/>
    <property type="molecule type" value="Genomic_DNA"/>
</dbReference>
<comment type="similarity">
    <text evidence="2">Belongs to the 'phage' integrase family. XerD subfamily.</text>
</comment>
<dbReference type="Gene3D" id="1.10.443.10">
    <property type="entry name" value="Intergrase catalytic core"/>
    <property type="match status" value="1"/>
</dbReference>
<reference evidence="14" key="1">
    <citation type="journal article" date="2021" name="PeerJ">
        <title>Extensive microbial diversity within the chicken gut microbiome revealed by metagenomics and culture.</title>
        <authorList>
            <person name="Gilroy R."/>
            <person name="Ravi A."/>
            <person name="Getino M."/>
            <person name="Pursley I."/>
            <person name="Horton D.L."/>
            <person name="Alikhan N.F."/>
            <person name="Baker D."/>
            <person name="Gharbi K."/>
            <person name="Hall N."/>
            <person name="Watson M."/>
            <person name="Adriaenssens E.M."/>
            <person name="Foster-Nyarko E."/>
            <person name="Jarju S."/>
            <person name="Secka A."/>
            <person name="Antonio M."/>
            <person name="Oren A."/>
            <person name="Chaudhuri R.R."/>
            <person name="La Ragione R."/>
            <person name="Hildebrand F."/>
            <person name="Pallen M.J."/>
        </authorList>
    </citation>
    <scope>NUCLEOTIDE SEQUENCE</scope>
    <source>
        <strain evidence="14">ChiSxjej5B17-1746</strain>
    </source>
</reference>
<dbReference type="GO" id="GO:0003677">
    <property type="term" value="F:DNA binding"/>
    <property type="evidence" value="ECO:0007669"/>
    <property type="project" value="UniProtKB-UniRule"/>
</dbReference>
<dbReference type="PROSITE" id="PS51898">
    <property type="entry name" value="TYR_RECOMBINASE"/>
    <property type="match status" value="1"/>
</dbReference>
<evidence type="ECO:0000256" key="1">
    <source>
        <dbReference type="ARBA" id="ARBA00004496"/>
    </source>
</evidence>
<keyword evidence="4 10" id="KW-0132">Cell division</keyword>
<evidence type="ECO:0000256" key="3">
    <source>
        <dbReference type="ARBA" id="ARBA00022490"/>
    </source>
</evidence>
<keyword evidence="8 10" id="KW-0233">DNA recombination</keyword>
<name>A0A9D1R171_9BACT</name>
<evidence type="ECO:0000256" key="11">
    <source>
        <dbReference type="SAM" id="MobiDB-lite"/>
    </source>
</evidence>
<dbReference type="InterPro" id="IPR013762">
    <property type="entry name" value="Integrase-like_cat_sf"/>
</dbReference>
<dbReference type="PROSITE" id="PS51900">
    <property type="entry name" value="CB"/>
    <property type="match status" value="1"/>
</dbReference>
<comment type="function">
    <text evidence="10">Site-specific tyrosine recombinase, which acts by catalyzing the cutting and rejoining of the recombining DNA molecules. The XerC-XerD complex is essential to convert dimers of the bacterial chromosome into monomers to permit their segregation at cell division. It also contributes to the segregational stability of plasmids.</text>
</comment>
<dbReference type="Pfam" id="PF02899">
    <property type="entry name" value="Phage_int_SAM_1"/>
    <property type="match status" value="1"/>
</dbReference>
<feature type="domain" description="Tyr recombinase" evidence="12">
    <location>
        <begin position="130"/>
        <end position="311"/>
    </location>
</feature>
<evidence type="ECO:0000256" key="6">
    <source>
        <dbReference type="ARBA" id="ARBA00022908"/>
    </source>
</evidence>
<evidence type="ECO:0000313" key="15">
    <source>
        <dbReference type="Proteomes" id="UP000824264"/>
    </source>
</evidence>
<dbReference type="InterPro" id="IPR002104">
    <property type="entry name" value="Integrase_catalytic"/>
</dbReference>
<dbReference type="CDD" id="cd00798">
    <property type="entry name" value="INT_XerDC_C"/>
    <property type="match status" value="1"/>
</dbReference>
<evidence type="ECO:0000259" key="13">
    <source>
        <dbReference type="PROSITE" id="PS51900"/>
    </source>
</evidence>
<protein>
    <recommendedName>
        <fullName evidence="10">Tyrosine recombinase XerC</fullName>
    </recommendedName>
</protein>
<keyword evidence="5 10" id="KW-0159">Chromosome partition</keyword>
<comment type="similarity">
    <text evidence="10">Belongs to the 'phage' integrase family. XerC subfamily.</text>
</comment>
<feature type="region of interest" description="Disordered" evidence="11">
    <location>
        <begin position="314"/>
        <end position="336"/>
    </location>
</feature>
<comment type="subunit">
    <text evidence="10">Forms a cyclic heterotetrameric complex composed of two molecules of XerC and two molecules of XerD.</text>
</comment>
<dbReference type="Proteomes" id="UP000824264">
    <property type="component" value="Unassembled WGS sequence"/>
</dbReference>
<dbReference type="GO" id="GO:0051301">
    <property type="term" value="P:cell division"/>
    <property type="evidence" value="ECO:0007669"/>
    <property type="project" value="UniProtKB-KW"/>
</dbReference>
<accession>A0A9D1R171</accession>
<comment type="subcellular location">
    <subcellularLocation>
        <location evidence="1 10">Cytoplasm</location>
    </subcellularLocation>
</comment>
<dbReference type="Gene3D" id="1.10.150.130">
    <property type="match status" value="1"/>
</dbReference>
<evidence type="ECO:0000256" key="7">
    <source>
        <dbReference type="ARBA" id="ARBA00023125"/>
    </source>
</evidence>